<organism evidence="1 2">
    <name type="scientific">Leptospira weilii str. 2006001853</name>
    <dbReference type="NCBI Taxonomy" id="1001589"/>
    <lineage>
        <taxon>Bacteria</taxon>
        <taxon>Pseudomonadati</taxon>
        <taxon>Spirochaetota</taxon>
        <taxon>Spirochaetia</taxon>
        <taxon>Leptospirales</taxon>
        <taxon>Leptospiraceae</taxon>
        <taxon>Leptospira</taxon>
    </lineage>
</organism>
<evidence type="ECO:0000313" key="1">
    <source>
        <dbReference type="EMBL" id="EKR62909.1"/>
    </source>
</evidence>
<sequence>MRVQSDDFRYGPSLKSKILGEFLEKELDFHLFLENSL</sequence>
<dbReference type="Proteomes" id="UP000001338">
    <property type="component" value="Unassembled WGS sequence"/>
</dbReference>
<protein>
    <submittedName>
        <fullName evidence="1">Uncharacterized protein</fullName>
    </submittedName>
</protein>
<name>A0A828YZS4_9LEPT</name>
<accession>A0A828YZS4</accession>
<comment type="caution">
    <text evidence="1">The sequence shown here is derived from an EMBL/GenBank/DDBJ whole genome shotgun (WGS) entry which is preliminary data.</text>
</comment>
<reference evidence="1 2" key="1">
    <citation type="submission" date="2012-10" db="EMBL/GenBank/DDBJ databases">
        <authorList>
            <person name="Harkins D.M."/>
            <person name="Durkin A.S."/>
            <person name="Brinkac L.M."/>
            <person name="Haft D.H."/>
            <person name="Selengut J.D."/>
            <person name="Sanka R."/>
            <person name="DePew J."/>
            <person name="Purushe J."/>
            <person name="Whelen A.C."/>
            <person name="Vinetz J.M."/>
            <person name="Sutton G.G."/>
            <person name="Nierman W.C."/>
            <person name="Fouts D.E."/>
        </authorList>
    </citation>
    <scope>NUCLEOTIDE SEQUENCE [LARGE SCALE GENOMIC DNA]</scope>
    <source>
        <strain evidence="1 2">2006001853</strain>
    </source>
</reference>
<proteinExistence type="predicted"/>
<dbReference type="EMBL" id="AFLV02000065">
    <property type="protein sequence ID" value="EKR62909.1"/>
    <property type="molecule type" value="Genomic_DNA"/>
</dbReference>
<evidence type="ECO:0000313" key="2">
    <source>
        <dbReference type="Proteomes" id="UP000001338"/>
    </source>
</evidence>
<dbReference type="AlphaFoldDB" id="A0A828YZS4"/>
<gene>
    <name evidence="1" type="ORF">LEP1GSC036_2399</name>
</gene>